<feature type="domain" description="Transposon Tn7 transposition protein TnsD C-terminal" evidence="2">
    <location>
        <begin position="202"/>
        <end position="552"/>
    </location>
</feature>
<dbReference type="Pfam" id="PF06527">
    <property type="entry name" value="TniQ"/>
    <property type="match status" value="1"/>
</dbReference>
<evidence type="ECO:0000313" key="3">
    <source>
        <dbReference type="EMBL" id="QFG01262.1"/>
    </source>
</evidence>
<evidence type="ECO:0000259" key="1">
    <source>
        <dbReference type="Pfam" id="PF06527"/>
    </source>
</evidence>
<dbReference type="Proteomes" id="UP000325517">
    <property type="component" value="Chromosome"/>
</dbReference>
<feature type="domain" description="TniQ" evidence="1">
    <location>
        <begin position="4"/>
        <end position="157"/>
    </location>
</feature>
<name>A0A5J6ST57_9BACI</name>
<dbReference type="EMBL" id="CP031223">
    <property type="protein sequence ID" value="QFG01262.1"/>
    <property type="molecule type" value="Genomic_DNA"/>
</dbReference>
<dbReference type="OrthoDB" id="470139at2"/>
<accession>A0A5J6ST57</accession>
<evidence type="ECO:0000259" key="2">
    <source>
        <dbReference type="Pfam" id="PF15978"/>
    </source>
</evidence>
<proteinExistence type="predicted"/>
<sequence>MLSFFTDPYKDELLYSSIARYHFYSGNIDIKDTLEELFLSRSVTSSIEVGSRFSTLVQNIGENYSVESILADHTIYSYYSPFISSKRQQEVINDVKGKGSGLYSRLGMVAGGICRKNGLYYCSQCANEDIEKYGEPFIHREHQLQGIEYCAHHGLKLKKYILNPRLESKYEYIRFDKRKMDLVSLSPSKEEQNEIGILQVKLAKMAYHLLQIPINKFSREIIELRYRTLFRERNLLTLENKVRKKELYEAFELKFPNGFLEKYECSLDIKDTNNWLRIITRNINRHVHPFRHLLMIYFLDHDIESFFLVKPDQGPFGSGPWPCLNKASIHYKQNVVNDMRIKRDYYSKNPVGEFSCSCGYVYVRKGPDIIVDDRYRINYIKDYGDAWIAQVQDLNKKGLSAKKIAKQLETSSVTVIKHLKYRQKMKSNNCANKEILIAKYRVELLEATNRFPSYSRTELKGRFKKKYSFLSLNDKEWFNANMPKKRKKVQVQTVDWNMRDQEYYEKIQALHKELLELDKPVRITRSTIGRRLNILDNIEKTRVIKLPHTNRLLNEINESVQDFQIRRCFNVIDQLLEDDEPIALWKVQKMGAVKLHHFNEIKLKLEEYIQAKLEMKHIK</sequence>
<keyword evidence="4" id="KW-1185">Reference proteome</keyword>
<dbReference type="InterPro" id="IPR032750">
    <property type="entry name" value="TnsD_C"/>
</dbReference>
<reference evidence="3 4" key="1">
    <citation type="submission" date="2018-07" db="EMBL/GenBank/DDBJ databases">
        <title>Complete genome sequence of Psychrobacillus sp. PB01, isolated from iceberg, and comparative genome analysis of Psychrobacillus strains.</title>
        <authorList>
            <person name="Lee P.C."/>
        </authorList>
    </citation>
    <scope>NUCLEOTIDE SEQUENCE [LARGE SCALE GENOMIC DNA]</scope>
    <source>
        <strain evidence="3 4">PB01</strain>
    </source>
</reference>
<evidence type="ECO:0000313" key="4">
    <source>
        <dbReference type="Proteomes" id="UP000325517"/>
    </source>
</evidence>
<organism evidence="3 4">
    <name type="scientific">Psychrobacillus glaciei</name>
    <dbReference type="NCBI Taxonomy" id="2283160"/>
    <lineage>
        <taxon>Bacteria</taxon>
        <taxon>Bacillati</taxon>
        <taxon>Bacillota</taxon>
        <taxon>Bacilli</taxon>
        <taxon>Bacillales</taxon>
        <taxon>Bacillaceae</taxon>
        <taxon>Psychrobacillus</taxon>
    </lineage>
</organism>
<protein>
    <submittedName>
        <fullName evidence="3">Transposase</fullName>
    </submittedName>
</protein>
<gene>
    <name evidence="3" type="ORF">PB01_19465</name>
</gene>
<dbReference type="Pfam" id="PF15978">
    <property type="entry name" value="TnsD"/>
    <property type="match status" value="1"/>
</dbReference>
<dbReference type="InterPro" id="IPR009492">
    <property type="entry name" value="TniQ"/>
</dbReference>
<dbReference type="AlphaFoldDB" id="A0A5J6ST57"/>
<dbReference type="KEGG" id="psyo:PB01_19465"/>